<comment type="similarity">
    <text evidence="1 2">Belongs to the peptidase S8 family.</text>
</comment>
<dbReference type="Gene3D" id="3.40.50.200">
    <property type="entry name" value="Peptidase S8/S53 domain"/>
    <property type="match status" value="1"/>
</dbReference>
<organism evidence="4 5">
    <name type="scientific">Candidatus Barnesiella excrementipullorum</name>
    <dbReference type="NCBI Taxonomy" id="2838479"/>
    <lineage>
        <taxon>Bacteria</taxon>
        <taxon>Pseudomonadati</taxon>
        <taxon>Bacteroidota</taxon>
        <taxon>Bacteroidia</taxon>
        <taxon>Bacteroidales</taxon>
        <taxon>Barnesiellaceae</taxon>
        <taxon>Barnesiella</taxon>
    </lineage>
</organism>
<dbReference type="EMBL" id="DXFB01000129">
    <property type="protein sequence ID" value="HIX45530.1"/>
    <property type="molecule type" value="Genomic_DNA"/>
</dbReference>
<feature type="domain" description="Peptidase S8/S53" evidence="3">
    <location>
        <begin position="66"/>
        <end position="334"/>
    </location>
</feature>
<comment type="caution">
    <text evidence="4">The sequence shown here is derived from an EMBL/GenBank/DDBJ whole genome shotgun (WGS) entry which is preliminary data.</text>
</comment>
<evidence type="ECO:0000313" key="4">
    <source>
        <dbReference type="EMBL" id="HIX45530.1"/>
    </source>
</evidence>
<dbReference type="Proteomes" id="UP000824246">
    <property type="component" value="Unassembled WGS sequence"/>
</dbReference>
<evidence type="ECO:0000313" key="5">
    <source>
        <dbReference type="Proteomes" id="UP000824246"/>
    </source>
</evidence>
<gene>
    <name evidence="4" type="ORF">H9982_04855</name>
</gene>
<feature type="non-terminal residue" evidence="4">
    <location>
        <position position="1"/>
    </location>
</feature>
<evidence type="ECO:0000259" key="3">
    <source>
        <dbReference type="Pfam" id="PF00082"/>
    </source>
</evidence>
<dbReference type="SUPFAM" id="SSF52743">
    <property type="entry name" value="Subtilisin-like"/>
    <property type="match status" value="1"/>
</dbReference>
<dbReference type="PROSITE" id="PS51892">
    <property type="entry name" value="SUBTILASE"/>
    <property type="match status" value="1"/>
</dbReference>
<dbReference type="InterPro" id="IPR000209">
    <property type="entry name" value="Peptidase_S8/S53_dom"/>
</dbReference>
<sequence>AVAGTIGRLPFVTKVECVWRASTTPSLLSRRKLAMRDQAAPDEYADSYRQISMLRIDSLHAAGFRGDGIDIAVIDLGFYDVDVNPTIDQNRIAGTHDFVHGTFSYNAGKHGAQVLSCMLSNDPGNYIGSAPEATYWLLVSEDDDSEYPVEEDYWVAAVEWADSAGVDIVNTSLGYFTFDDPSMDYTWDDLDGETAFSSRAASMAASKGMLLLLAAGNEGSGEWRKITVPADAHGVLAVGAVTSDGNRASFSGIGNSADGRIKPEVMALGSSARMIIDGHTVISASGTSFATPILCGGVACLWQARPEWSVAELREAVIRSASQYNTPDCYLGYGIPNLYAALDAHGGIDSEAFSQPLPSMRYAGGQFLFPSPIERETLLVLYDSVGRLVHLCRLPQGASTALAPALSEGLYVAVLSDGTSRTVHKIVVTP</sequence>
<name>A0A9D1VR84_9BACT</name>
<feature type="active site" description="Charge relay system" evidence="2">
    <location>
        <position position="110"/>
    </location>
</feature>
<proteinExistence type="inferred from homology"/>
<dbReference type="InterPro" id="IPR050131">
    <property type="entry name" value="Peptidase_S8_subtilisin-like"/>
</dbReference>
<accession>A0A9D1VR84</accession>
<dbReference type="Pfam" id="PF00082">
    <property type="entry name" value="Peptidase_S8"/>
    <property type="match status" value="1"/>
</dbReference>
<keyword evidence="2" id="KW-0645">Protease</keyword>
<keyword evidence="2" id="KW-0720">Serine protease</keyword>
<dbReference type="PANTHER" id="PTHR43806">
    <property type="entry name" value="PEPTIDASE S8"/>
    <property type="match status" value="1"/>
</dbReference>
<reference evidence="4" key="1">
    <citation type="journal article" date="2021" name="PeerJ">
        <title>Extensive microbial diversity within the chicken gut microbiome revealed by metagenomics and culture.</title>
        <authorList>
            <person name="Gilroy R."/>
            <person name="Ravi A."/>
            <person name="Getino M."/>
            <person name="Pursley I."/>
            <person name="Horton D.L."/>
            <person name="Alikhan N.F."/>
            <person name="Baker D."/>
            <person name="Gharbi K."/>
            <person name="Hall N."/>
            <person name="Watson M."/>
            <person name="Adriaenssens E.M."/>
            <person name="Foster-Nyarko E."/>
            <person name="Jarju S."/>
            <person name="Secka A."/>
            <person name="Antonio M."/>
            <person name="Oren A."/>
            <person name="Chaudhuri R.R."/>
            <person name="La Ragione R."/>
            <person name="Hildebrand F."/>
            <person name="Pallen M.J."/>
        </authorList>
    </citation>
    <scope>NUCLEOTIDE SEQUENCE</scope>
    <source>
        <strain evidence="4">ChiHjej12B11-16260</strain>
    </source>
</reference>
<evidence type="ECO:0000256" key="2">
    <source>
        <dbReference type="PROSITE-ProRule" id="PRU01240"/>
    </source>
</evidence>
<dbReference type="AlphaFoldDB" id="A0A9D1VR84"/>
<dbReference type="InterPro" id="IPR036852">
    <property type="entry name" value="Peptidase_S8/S53_dom_sf"/>
</dbReference>
<protein>
    <submittedName>
        <fullName evidence="4">S8 family serine peptidase</fullName>
    </submittedName>
</protein>
<reference evidence="4" key="2">
    <citation type="submission" date="2021-04" db="EMBL/GenBank/DDBJ databases">
        <authorList>
            <person name="Gilroy R."/>
        </authorList>
    </citation>
    <scope>NUCLEOTIDE SEQUENCE</scope>
    <source>
        <strain evidence="4">ChiHjej12B11-16260</strain>
    </source>
</reference>
<feature type="active site" description="Charge relay system" evidence="2">
    <location>
        <position position="288"/>
    </location>
</feature>
<dbReference type="CDD" id="cd07493">
    <property type="entry name" value="Peptidases_S8_9"/>
    <property type="match status" value="1"/>
</dbReference>
<keyword evidence="2" id="KW-0378">Hydrolase</keyword>
<evidence type="ECO:0000256" key="1">
    <source>
        <dbReference type="ARBA" id="ARBA00011073"/>
    </source>
</evidence>
<dbReference type="GO" id="GO:0006508">
    <property type="term" value="P:proteolysis"/>
    <property type="evidence" value="ECO:0007669"/>
    <property type="project" value="UniProtKB-KW"/>
</dbReference>
<feature type="active site" description="Charge relay system" evidence="2">
    <location>
        <position position="75"/>
    </location>
</feature>
<dbReference type="PANTHER" id="PTHR43806:SF67">
    <property type="entry name" value="EGF-LIKE DOMAIN-CONTAINING PROTEIN"/>
    <property type="match status" value="1"/>
</dbReference>
<dbReference type="GO" id="GO:0004252">
    <property type="term" value="F:serine-type endopeptidase activity"/>
    <property type="evidence" value="ECO:0007669"/>
    <property type="project" value="UniProtKB-UniRule"/>
</dbReference>